<dbReference type="EMBL" id="JACJQL010000017">
    <property type="protein sequence ID" value="MBD2252381.1"/>
    <property type="molecule type" value="Genomic_DNA"/>
</dbReference>
<proteinExistence type="inferred from homology"/>
<name>A0ABR8BES3_9NOSO</name>
<evidence type="ECO:0000256" key="2">
    <source>
        <dbReference type="ARBA" id="ARBA00022729"/>
    </source>
</evidence>
<comment type="similarity">
    <text evidence="1">Belongs to the phosphate/phosphite/phosphonate binding protein family.</text>
</comment>
<keyword evidence="4" id="KW-1185">Reference proteome</keyword>
<keyword evidence="2" id="KW-0732">Signal</keyword>
<evidence type="ECO:0000313" key="3">
    <source>
        <dbReference type="EMBL" id="MBD2252381.1"/>
    </source>
</evidence>
<accession>A0ABR8BES3</accession>
<comment type="caution">
    <text evidence="3">The sequence shown here is derived from an EMBL/GenBank/DDBJ whole genome shotgun (WGS) entry which is preliminary data.</text>
</comment>
<protein>
    <submittedName>
        <fullName evidence="3">Phosphate/phosphite/phosphonate ABC transporter substrate-binding protein</fullName>
    </submittedName>
</protein>
<reference evidence="3 4" key="1">
    <citation type="journal article" date="2020" name="ISME J.">
        <title>Comparative genomics reveals insights into cyanobacterial evolution and habitat adaptation.</title>
        <authorList>
            <person name="Chen M.Y."/>
            <person name="Teng W.K."/>
            <person name="Zhao L."/>
            <person name="Hu C.X."/>
            <person name="Zhou Y.K."/>
            <person name="Han B.P."/>
            <person name="Song L.R."/>
            <person name="Shu W.S."/>
        </authorList>
    </citation>
    <scope>NUCLEOTIDE SEQUENCE [LARGE SCALE GENOMIC DNA]</scope>
    <source>
        <strain evidence="3 4">FACHB-3921</strain>
    </source>
</reference>
<dbReference type="PANTHER" id="PTHR35841">
    <property type="entry name" value="PHOSPHONATES-BINDING PERIPLASMIC PROTEIN"/>
    <property type="match status" value="1"/>
</dbReference>
<dbReference type="CDD" id="cd13571">
    <property type="entry name" value="PBP2_PnhD_1"/>
    <property type="match status" value="1"/>
</dbReference>
<dbReference type="Gene3D" id="3.40.190.10">
    <property type="entry name" value="Periplasmic binding protein-like II"/>
    <property type="match status" value="2"/>
</dbReference>
<dbReference type="InterPro" id="IPR005770">
    <property type="entry name" value="PhnD"/>
</dbReference>
<organism evidence="3 4">
    <name type="scientific">Nostoc parmelioides FACHB-3921</name>
    <dbReference type="NCBI Taxonomy" id="2692909"/>
    <lineage>
        <taxon>Bacteria</taxon>
        <taxon>Bacillati</taxon>
        <taxon>Cyanobacteriota</taxon>
        <taxon>Cyanophyceae</taxon>
        <taxon>Nostocales</taxon>
        <taxon>Nostocaceae</taxon>
        <taxon>Nostoc</taxon>
    </lineage>
</organism>
<sequence>MKKAMQGLLISKKTLFSSQLVVITAIASIFNIGCNNNISSKNQHLVNKTSSQVATDDMRVVRRTRERQGTVYDNTSLSSANKNDLPKLKIGVLSTQNFTEQQQIIKPLNDYLEASLGRQVNFFIAKDHEEIIQWLTQDKLDLAYLGSVAYLEAVDRGAEIQPLVTSIDKHTGQPWYRACIIVKADSYIKTLKDLKGKRVAFVDKSSTSGYLMPLVALNKQNINPQKDFRTVVYAGNHSKSIAALENGSVDAAATNVSSYISFKKSGKLTPQDYRLIWESAPIPNFPIVISQKLAPELIQQLKQVFISTPEGMRDILGAESAGYTLVSPDHYAPIQKLRQELNLTSIPKK</sequence>
<dbReference type="PANTHER" id="PTHR35841:SF1">
    <property type="entry name" value="PHOSPHONATES-BINDING PERIPLASMIC PROTEIN"/>
    <property type="match status" value="1"/>
</dbReference>
<dbReference type="RefSeq" id="WP_190567969.1">
    <property type="nucleotide sequence ID" value="NZ_JACJQL010000017.1"/>
</dbReference>
<dbReference type="Proteomes" id="UP000621307">
    <property type="component" value="Unassembled WGS sequence"/>
</dbReference>
<evidence type="ECO:0000313" key="4">
    <source>
        <dbReference type="Proteomes" id="UP000621307"/>
    </source>
</evidence>
<dbReference type="SUPFAM" id="SSF53850">
    <property type="entry name" value="Periplasmic binding protein-like II"/>
    <property type="match status" value="1"/>
</dbReference>
<dbReference type="NCBIfam" id="TIGR01098">
    <property type="entry name" value="3A0109s03R"/>
    <property type="match status" value="1"/>
</dbReference>
<gene>
    <name evidence="3" type="primary">phnD</name>
    <name evidence="3" type="ORF">H6G14_13850</name>
</gene>
<dbReference type="Pfam" id="PF12974">
    <property type="entry name" value="Phosphonate-bd"/>
    <property type="match status" value="1"/>
</dbReference>
<evidence type="ECO:0000256" key="1">
    <source>
        <dbReference type="ARBA" id="ARBA00007162"/>
    </source>
</evidence>